<keyword evidence="7" id="KW-0449">Lipoprotein</keyword>
<reference evidence="10 12" key="1">
    <citation type="submission" date="2016-08" db="EMBL/GenBank/DDBJ databases">
        <title>Moorella thermoacetica DSM 103132.</title>
        <authorList>
            <person name="Jendresen C.B."/>
            <person name="Redl S.M."/>
            <person name="Jensen T.O."/>
            <person name="Nielsen A.T."/>
        </authorList>
    </citation>
    <scope>NUCLEOTIDE SEQUENCE [LARGE SCALE GENOMIC DNA]</scope>
    <source>
        <strain evidence="10 12">DSM 103132</strain>
    </source>
</reference>
<evidence type="ECO:0000256" key="1">
    <source>
        <dbReference type="ARBA" id="ARBA00004635"/>
    </source>
</evidence>
<accession>A0AAC9HHD2</accession>
<dbReference type="InterPro" id="IPR038501">
    <property type="entry name" value="Spore_GerAC_C_sf"/>
</dbReference>
<dbReference type="PANTHER" id="PTHR35789:SF1">
    <property type="entry name" value="SPORE GERMINATION PROTEIN B3"/>
    <property type="match status" value="1"/>
</dbReference>
<dbReference type="PANTHER" id="PTHR35789">
    <property type="entry name" value="SPORE GERMINATION PROTEIN B3"/>
    <property type="match status" value="1"/>
</dbReference>
<evidence type="ECO:0000256" key="4">
    <source>
        <dbReference type="ARBA" id="ARBA00022729"/>
    </source>
</evidence>
<dbReference type="GO" id="GO:0009847">
    <property type="term" value="P:spore germination"/>
    <property type="evidence" value="ECO:0007669"/>
    <property type="project" value="InterPro"/>
</dbReference>
<dbReference type="Proteomes" id="UP000094598">
    <property type="component" value="Chromosome"/>
</dbReference>
<dbReference type="Proteomes" id="UP000322283">
    <property type="component" value="Unassembled WGS sequence"/>
</dbReference>
<keyword evidence="3" id="KW-0309">Germination</keyword>
<dbReference type="GO" id="GO:0016020">
    <property type="term" value="C:membrane"/>
    <property type="evidence" value="ECO:0007669"/>
    <property type="project" value="UniProtKB-SubCell"/>
</dbReference>
<evidence type="ECO:0000313" key="13">
    <source>
        <dbReference type="Proteomes" id="UP000322283"/>
    </source>
</evidence>
<dbReference type="InterPro" id="IPR046953">
    <property type="entry name" value="Spore_GerAC-like_C"/>
</dbReference>
<organism evidence="10 12">
    <name type="scientific">Neomoorella thermoacetica</name>
    <name type="common">Clostridium thermoaceticum</name>
    <dbReference type="NCBI Taxonomy" id="1525"/>
    <lineage>
        <taxon>Bacteria</taxon>
        <taxon>Bacillati</taxon>
        <taxon>Bacillota</taxon>
        <taxon>Clostridia</taxon>
        <taxon>Neomoorellales</taxon>
        <taxon>Neomoorellaceae</taxon>
        <taxon>Neomoorella</taxon>
    </lineage>
</organism>
<dbReference type="EMBL" id="VCDX01000003">
    <property type="protein sequence ID" value="TYL13879.1"/>
    <property type="molecule type" value="Genomic_DNA"/>
</dbReference>
<dbReference type="Pfam" id="PF05504">
    <property type="entry name" value="Spore_GerAC"/>
    <property type="match status" value="1"/>
</dbReference>
<comment type="subcellular location">
    <subcellularLocation>
        <location evidence="1">Membrane</location>
        <topology evidence="1">Lipid-anchor</topology>
    </subcellularLocation>
</comment>
<dbReference type="RefSeq" id="WP_187422265.1">
    <property type="nucleotide sequence ID" value="NZ_CP017019.1"/>
</dbReference>
<evidence type="ECO:0000313" key="10">
    <source>
        <dbReference type="EMBL" id="AOQ23694.1"/>
    </source>
</evidence>
<evidence type="ECO:0000313" key="11">
    <source>
        <dbReference type="EMBL" id="TYL13879.1"/>
    </source>
</evidence>
<dbReference type="PROSITE" id="PS51257">
    <property type="entry name" value="PROKAR_LIPOPROTEIN"/>
    <property type="match status" value="1"/>
</dbReference>
<dbReference type="InterPro" id="IPR057336">
    <property type="entry name" value="GerAC_N"/>
</dbReference>
<keyword evidence="13" id="KW-1185">Reference proteome</keyword>
<evidence type="ECO:0000259" key="8">
    <source>
        <dbReference type="Pfam" id="PF05504"/>
    </source>
</evidence>
<dbReference type="AlphaFoldDB" id="A0AAC9HHD2"/>
<sequence length="395" mass="43467">MKATALFLTIIITTVVTTGCWDNLDLERRALVLGTAVDLLSVENGSQQNEQIELTLEMPILRRMAARSSGGGGGGGGGGGDEKELPTWQLTLTGLTVDEAISNAATRSERRIFLGHQKVIIIGEKLARRHNLMEVLDFWPRNREGYLAITVLLTDGRAGDLFTAQPKFARSVSMFLQEQSERQLRTSRFIKHNLSDLIATVNAGRDILIARAALVKGKDAPELQVSGTGVIKEGKLVGWLNPAETQAAVWVSGEFKGGEILALPIPELARILSLKLNKIKADVHPQFTGEGVSMAIKLDINADITETMGNRSPLGAKDLPLIESQAGEEIKQRVQQVVGRLQREYQADVLGFGHKIEQSNPRLWENIKNNWRQIFMQMPVSVDVKIKIRHTGMVS</sequence>
<dbReference type="Pfam" id="PF25198">
    <property type="entry name" value="Spore_GerAC_N"/>
    <property type="match status" value="1"/>
</dbReference>
<keyword evidence="6" id="KW-0564">Palmitate</keyword>
<keyword evidence="5" id="KW-0472">Membrane</keyword>
<evidence type="ECO:0000259" key="9">
    <source>
        <dbReference type="Pfam" id="PF25198"/>
    </source>
</evidence>
<reference evidence="11 13" key="2">
    <citation type="submission" date="2019-05" db="EMBL/GenBank/DDBJ databases">
        <title>Genome sequence of Moorella thermoacetica ATCC 33924.</title>
        <authorList>
            <person name="Poehlein A."/>
            <person name="Bengelsdorf F.R."/>
            <person name="Duerre P."/>
            <person name="Daniel R."/>
        </authorList>
    </citation>
    <scope>NUCLEOTIDE SEQUENCE [LARGE SCALE GENOMIC DNA]</scope>
    <source>
        <strain evidence="11 13">ATCC 33924</strain>
    </source>
</reference>
<feature type="domain" description="Spore germination GerAC-like C-terminal" evidence="8">
    <location>
        <begin position="226"/>
        <end position="392"/>
    </location>
</feature>
<evidence type="ECO:0000256" key="2">
    <source>
        <dbReference type="ARBA" id="ARBA00007886"/>
    </source>
</evidence>
<proteinExistence type="inferred from homology"/>
<protein>
    <submittedName>
        <fullName evidence="10">Spore germination protein B3</fullName>
    </submittedName>
</protein>
<evidence type="ECO:0000256" key="3">
    <source>
        <dbReference type="ARBA" id="ARBA00022544"/>
    </source>
</evidence>
<dbReference type="InterPro" id="IPR008844">
    <property type="entry name" value="Spore_GerAC-like"/>
</dbReference>
<comment type="similarity">
    <text evidence="2">Belongs to the GerABKC lipoprotein family.</text>
</comment>
<feature type="domain" description="Spore germination protein N-terminal" evidence="9">
    <location>
        <begin position="23"/>
        <end position="209"/>
    </location>
</feature>
<keyword evidence="4" id="KW-0732">Signal</keyword>
<evidence type="ECO:0000256" key="6">
    <source>
        <dbReference type="ARBA" id="ARBA00023139"/>
    </source>
</evidence>
<gene>
    <name evidence="10" type="primary">gerBC_1</name>
    <name evidence="11" type="synonym">gerBC</name>
    <name evidence="10" type="ORF">Maut_01244</name>
    <name evidence="11" type="ORF">MTAT_12770</name>
</gene>
<name>A0AAC9HHD2_NEOTH</name>
<evidence type="ECO:0000256" key="7">
    <source>
        <dbReference type="ARBA" id="ARBA00023288"/>
    </source>
</evidence>
<dbReference type="NCBIfam" id="TIGR02887">
    <property type="entry name" value="spore_ger_x_C"/>
    <property type="match status" value="1"/>
</dbReference>
<evidence type="ECO:0000256" key="5">
    <source>
        <dbReference type="ARBA" id="ARBA00023136"/>
    </source>
</evidence>
<evidence type="ECO:0000313" key="12">
    <source>
        <dbReference type="Proteomes" id="UP000094598"/>
    </source>
</evidence>
<dbReference type="EMBL" id="CP017019">
    <property type="protein sequence ID" value="AOQ23694.1"/>
    <property type="molecule type" value="Genomic_DNA"/>
</dbReference>
<dbReference type="Gene3D" id="3.30.300.210">
    <property type="entry name" value="Nutrient germinant receptor protein C, domain 3"/>
    <property type="match status" value="1"/>
</dbReference>